<accession>A0A5B8LNA6</accession>
<keyword evidence="2" id="KW-1185">Reference proteome</keyword>
<evidence type="ECO:0000313" key="1">
    <source>
        <dbReference type="EMBL" id="QDZ09613.1"/>
    </source>
</evidence>
<reference evidence="1 2" key="1">
    <citation type="submission" date="2019-07" db="EMBL/GenBank/DDBJ databases">
        <title>Full genome sequence of Devosia sp. Gsoil 520.</title>
        <authorList>
            <person name="Im W.-T."/>
        </authorList>
    </citation>
    <scope>NUCLEOTIDE SEQUENCE [LARGE SCALE GENOMIC DNA]</scope>
    <source>
        <strain evidence="1 2">Gsoil 520</strain>
    </source>
</reference>
<dbReference type="InterPro" id="IPR019285">
    <property type="entry name" value="DUF2336"/>
</dbReference>
<dbReference type="OrthoDB" id="7939950at2"/>
<dbReference type="KEGG" id="dea:FPZ08_01920"/>
<dbReference type="EMBL" id="CP042304">
    <property type="protein sequence ID" value="QDZ09613.1"/>
    <property type="molecule type" value="Genomic_DNA"/>
</dbReference>
<evidence type="ECO:0000313" key="2">
    <source>
        <dbReference type="Proteomes" id="UP000315364"/>
    </source>
</evidence>
<sequence length="393" mass="42702">MRFRIDGPPDMLGFQPYETFQLLIETGGVDRTNTLLIAACDAYARRGKPTAPEMEQFEALAGRLFPIAGPQARAKGAAILGRAEMLSPALEQLVVDNIGEDLNQFLSGAVELSEPTMLDIIARYDVPGAATIAARADLTNVVLAKLFQMNSRKVYRALAANTAIVPRGAYLSALARSAQMDHMVAESLAKRSDFDAALLAPAFFDLSDIDRVKVIQAFAHRETPKAPISKTIEQLTVANAELTKALMKLFSENRRPEVTRLLSQISGLDEVRCGQIAHDVTGASLFVILRAFGCTAYDGLKVLIHATSHDSERSRALADFATLFGNVTPESMAYLMSAWRGEVNLLELNKPEYKPFVEAAPRRAPANTLAPAHNPVVDQAIEALARIGARRAS</sequence>
<proteinExistence type="predicted"/>
<dbReference type="Pfam" id="PF10098">
    <property type="entry name" value="DUF2336"/>
    <property type="match status" value="1"/>
</dbReference>
<dbReference type="Proteomes" id="UP000315364">
    <property type="component" value="Chromosome"/>
</dbReference>
<name>A0A5B8LNA6_9HYPH</name>
<organism evidence="1 2">
    <name type="scientific">Devosia ginsengisoli</name>
    <dbReference type="NCBI Taxonomy" id="400770"/>
    <lineage>
        <taxon>Bacteria</taxon>
        <taxon>Pseudomonadati</taxon>
        <taxon>Pseudomonadota</taxon>
        <taxon>Alphaproteobacteria</taxon>
        <taxon>Hyphomicrobiales</taxon>
        <taxon>Devosiaceae</taxon>
        <taxon>Devosia</taxon>
    </lineage>
</organism>
<protein>
    <submittedName>
        <fullName evidence="1">DUF2336 domain-containing protein</fullName>
    </submittedName>
</protein>
<gene>
    <name evidence="1" type="ORF">FPZ08_01920</name>
</gene>
<dbReference type="AlphaFoldDB" id="A0A5B8LNA6"/>